<accession>A0AAR5NXU8</accession>
<keyword evidence="6" id="KW-0406">Ion transport</keyword>
<dbReference type="PANTHER" id="PTHR10736">
    <property type="entry name" value="BESTROPHIN"/>
    <property type="match status" value="1"/>
</dbReference>
<keyword evidence="6" id="KW-1003">Cell membrane</keyword>
<dbReference type="EnsemblMetazoa" id="XM_019898210.1">
    <property type="protein sequence ID" value="XP_019753769.1"/>
    <property type="gene ID" value="LOC109533021"/>
</dbReference>
<keyword evidence="6" id="KW-0407">Ion channel</keyword>
<dbReference type="AlphaFoldDB" id="A0AAR5NXU8"/>
<evidence type="ECO:0000256" key="1">
    <source>
        <dbReference type="ARBA" id="ARBA00004370"/>
    </source>
</evidence>
<comment type="subcellular location">
    <subcellularLocation>
        <location evidence="6">Cell membrane</location>
        <topology evidence="6">Multi-pass membrane protein</topology>
    </subcellularLocation>
    <subcellularLocation>
        <location evidence="1">Membrane</location>
    </subcellularLocation>
</comment>
<dbReference type="Proteomes" id="UP000019118">
    <property type="component" value="Unassembled WGS sequence"/>
</dbReference>
<feature type="transmembrane region" description="Helical" evidence="6">
    <location>
        <begin position="74"/>
        <end position="92"/>
    </location>
</feature>
<feature type="transmembrane region" description="Helical" evidence="6">
    <location>
        <begin position="272"/>
        <end position="291"/>
    </location>
</feature>
<dbReference type="Pfam" id="PF01062">
    <property type="entry name" value="Bestrophin"/>
    <property type="match status" value="1"/>
</dbReference>
<dbReference type="GeneID" id="109533021"/>
<keyword evidence="2 6" id="KW-0812">Transmembrane</keyword>
<keyword evidence="3 6" id="KW-1133">Transmembrane helix</keyword>
<proteinExistence type="inferred from homology"/>
<feature type="transmembrane region" description="Helical" evidence="6">
    <location>
        <begin position="240"/>
        <end position="260"/>
    </location>
</feature>
<keyword evidence="6" id="KW-0868">Chloride</keyword>
<dbReference type="GO" id="GO:0005886">
    <property type="term" value="C:plasma membrane"/>
    <property type="evidence" value="ECO:0007669"/>
    <property type="project" value="UniProtKB-SubCell"/>
</dbReference>
<evidence type="ECO:0000256" key="3">
    <source>
        <dbReference type="ARBA" id="ARBA00022989"/>
    </source>
</evidence>
<dbReference type="KEGG" id="dpa:109533021"/>
<reference evidence="7" key="2">
    <citation type="submission" date="2024-08" db="UniProtKB">
        <authorList>
            <consortium name="EnsemblMetazoa"/>
        </authorList>
    </citation>
    <scope>IDENTIFICATION</scope>
</reference>
<reference evidence="8" key="1">
    <citation type="journal article" date="2013" name="Genome Biol.">
        <title>Draft genome of the mountain pine beetle, Dendroctonus ponderosae Hopkins, a major forest pest.</title>
        <authorList>
            <person name="Keeling C.I."/>
            <person name="Yuen M.M."/>
            <person name="Liao N.Y."/>
            <person name="Docking T.R."/>
            <person name="Chan S.K."/>
            <person name="Taylor G.A."/>
            <person name="Palmquist D.L."/>
            <person name="Jackman S.D."/>
            <person name="Nguyen A."/>
            <person name="Li M."/>
            <person name="Henderson H."/>
            <person name="Janes J.K."/>
            <person name="Zhao Y."/>
            <person name="Pandoh P."/>
            <person name="Moore R."/>
            <person name="Sperling F.A."/>
            <person name="Huber D.P."/>
            <person name="Birol I."/>
            <person name="Jones S.J."/>
            <person name="Bohlmann J."/>
        </authorList>
    </citation>
    <scope>NUCLEOTIDE SEQUENCE</scope>
</reference>
<evidence type="ECO:0000256" key="2">
    <source>
        <dbReference type="ARBA" id="ARBA00022692"/>
    </source>
</evidence>
<keyword evidence="8" id="KW-1185">Reference proteome</keyword>
<evidence type="ECO:0000256" key="4">
    <source>
        <dbReference type="ARBA" id="ARBA00023136"/>
    </source>
</evidence>
<dbReference type="InterPro" id="IPR000615">
    <property type="entry name" value="Bestrophin"/>
</dbReference>
<evidence type="ECO:0000256" key="6">
    <source>
        <dbReference type="RuleBase" id="RU363126"/>
    </source>
</evidence>
<dbReference type="GO" id="GO:0034707">
    <property type="term" value="C:chloride channel complex"/>
    <property type="evidence" value="ECO:0007669"/>
    <property type="project" value="UniProtKB-KW"/>
</dbReference>
<comment type="function">
    <text evidence="6">Forms chloride channels.</text>
</comment>
<dbReference type="RefSeq" id="XP_048521964.1">
    <property type="nucleotide sequence ID" value="XM_048666007.1"/>
</dbReference>
<evidence type="ECO:0000313" key="8">
    <source>
        <dbReference type="Proteomes" id="UP000019118"/>
    </source>
</evidence>
<keyword evidence="6" id="KW-0813">Transport</keyword>
<dbReference type="PANTHER" id="PTHR10736:SF65">
    <property type="entry name" value="BESTROPHIN 1, ISOFORM C-RELATED"/>
    <property type="match status" value="1"/>
</dbReference>
<evidence type="ECO:0000313" key="7">
    <source>
        <dbReference type="EnsemblMetazoa" id="XP_019753769.1"/>
    </source>
</evidence>
<organism evidence="7 8">
    <name type="scientific">Dendroctonus ponderosae</name>
    <name type="common">Mountain pine beetle</name>
    <dbReference type="NCBI Taxonomy" id="77166"/>
    <lineage>
        <taxon>Eukaryota</taxon>
        <taxon>Metazoa</taxon>
        <taxon>Ecdysozoa</taxon>
        <taxon>Arthropoda</taxon>
        <taxon>Hexapoda</taxon>
        <taxon>Insecta</taxon>
        <taxon>Pterygota</taxon>
        <taxon>Neoptera</taxon>
        <taxon>Endopterygota</taxon>
        <taxon>Coleoptera</taxon>
        <taxon>Polyphaga</taxon>
        <taxon>Cucujiformia</taxon>
        <taxon>Curculionidae</taxon>
        <taxon>Scolytinae</taxon>
        <taxon>Dendroctonus</taxon>
    </lineage>
</organism>
<comment type="similarity">
    <text evidence="5 6">Belongs to the anion channel-forming bestrophin (TC 1.A.46) family. Calcium-sensitive chloride channel subfamily.</text>
</comment>
<sequence>MTVTYSSEVTTSTGVGIFLKLLARWKGSIYKIVWMDLLLYLATYYCLNLLYIYGLTEQYGRRQFINIVTYFSKYGNSIPLSFVLGFYVNVVYTRWWAQYSSIPYPDNIAILIGTSIHGKDEKSRIIRRTIIRYVCVAFTLTLTMISPKAKKRFPTLHHFVQAGLLSHEEKGFIEELNKDCPTYYSKYWLPLAWAANIATKARSEGLIKEELSLRDILEQINAFREKCKQLWDYDWICVPLVYTQVVTLAVYLYFLFTVIGTQFIEEQTEGDTLIFSFPLMSCVEFFFYMGWLKVAESLINPFGEDDDDFEVVWMIDRHLQVGYLLVDKLHNEHPKLAKDYHWDQTAPSQLPFTVASQRYMNEHPVESTFKINVQKGDQDLIFRDDMANLEEPGLLVNSHGRSGFKKFFSRRKSDPGYLLKRVAIQDGHAPEAGNDWHELNTLEAETNASGSREQISDEEQFNSLRNSRLENRRETILKLLELLKDDKNEVRRILTEIIK</sequence>
<name>A0AAR5NXU8_DENPD</name>
<dbReference type="InterPro" id="IPR021134">
    <property type="entry name" value="Bestrophin-like"/>
</dbReference>
<keyword evidence="4 6" id="KW-0472">Membrane</keyword>
<protein>
    <recommendedName>
        <fullName evidence="6">Bestrophin homolog</fullName>
    </recommendedName>
</protein>
<evidence type="ECO:0000256" key="5">
    <source>
        <dbReference type="ARBA" id="ARBA00034769"/>
    </source>
</evidence>
<feature type="transmembrane region" description="Helical" evidence="6">
    <location>
        <begin position="32"/>
        <end position="54"/>
    </location>
</feature>
<keyword evidence="6" id="KW-0869">Chloride channel</keyword>
<dbReference type="GO" id="GO:0005254">
    <property type="term" value="F:chloride channel activity"/>
    <property type="evidence" value="ECO:0007669"/>
    <property type="project" value="UniProtKB-KW"/>
</dbReference>